<proteinExistence type="predicted"/>
<name>A0ACC1BX16_9ROSI</name>
<keyword evidence="2" id="KW-1185">Reference proteome</keyword>
<comment type="caution">
    <text evidence="1">The sequence shown here is derived from an EMBL/GenBank/DDBJ whole genome shotgun (WGS) entry which is preliminary data.</text>
</comment>
<sequence>MNNVENPIIIDQQYCPEPNCLQVYTGPLACPNKRHNIQKHMGVSSTKVAVKFECSKSSPCKNVVLTDINLSYNGVDDVTISECPNLNGASYGRHSPTFLCIILHFELEFFFFFFGDLIYLLSCKNLF</sequence>
<dbReference type="EMBL" id="CM047899">
    <property type="protein sequence ID" value="KAJ0103450.1"/>
    <property type="molecule type" value="Genomic_DNA"/>
</dbReference>
<organism evidence="1 2">
    <name type="scientific">Pistacia atlantica</name>
    <dbReference type="NCBI Taxonomy" id="434234"/>
    <lineage>
        <taxon>Eukaryota</taxon>
        <taxon>Viridiplantae</taxon>
        <taxon>Streptophyta</taxon>
        <taxon>Embryophyta</taxon>
        <taxon>Tracheophyta</taxon>
        <taxon>Spermatophyta</taxon>
        <taxon>Magnoliopsida</taxon>
        <taxon>eudicotyledons</taxon>
        <taxon>Gunneridae</taxon>
        <taxon>Pentapetalae</taxon>
        <taxon>rosids</taxon>
        <taxon>malvids</taxon>
        <taxon>Sapindales</taxon>
        <taxon>Anacardiaceae</taxon>
        <taxon>Pistacia</taxon>
    </lineage>
</organism>
<evidence type="ECO:0000313" key="1">
    <source>
        <dbReference type="EMBL" id="KAJ0103450.1"/>
    </source>
</evidence>
<protein>
    <submittedName>
        <fullName evidence="1">Uncharacterized protein</fullName>
    </submittedName>
</protein>
<reference evidence="2" key="1">
    <citation type="journal article" date="2023" name="G3 (Bethesda)">
        <title>Genome assembly and association tests identify interacting loci associated with vigor, precocity, and sex in interspecific pistachio rootstocks.</title>
        <authorList>
            <person name="Palmer W."/>
            <person name="Jacygrad E."/>
            <person name="Sagayaradj S."/>
            <person name="Cavanaugh K."/>
            <person name="Han R."/>
            <person name="Bertier L."/>
            <person name="Beede B."/>
            <person name="Kafkas S."/>
            <person name="Golino D."/>
            <person name="Preece J."/>
            <person name="Michelmore R."/>
        </authorList>
    </citation>
    <scope>NUCLEOTIDE SEQUENCE [LARGE SCALE GENOMIC DNA]</scope>
</reference>
<evidence type="ECO:0000313" key="2">
    <source>
        <dbReference type="Proteomes" id="UP001164250"/>
    </source>
</evidence>
<gene>
    <name evidence="1" type="ORF">Patl1_05045</name>
</gene>
<dbReference type="Proteomes" id="UP001164250">
    <property type="component" value="Chromosome 3"/>
</dbReference>
<accession>A0ACC1BX16</accession>